<protein>
    <submittedName>
        <fullName evidence="2">MarR-like protein</fullName>
    </submittedName>
</protein>
<proteinExistence type="predicted"/>
<dbReference type="SUPFAM" id="SSF46785">
    <property type="entry name" value="Winged helix' DNA-binding domain"/>
    <property type="match status" value="1"/>
</dbReference>
<evidence type="ECO:0000259" key="1">
    <source>
        <dbReference type="Pfam" id="PF01047"/>
    </source>
</evidence>
<geneLocation type="plasmid" evidence="2">
    <name>pTC</name>
</geneLocation>
<dbReference type="Gene3D" id="1.10.10.10">
    <property type="entry name" value="Winged helix-like DNA-binding domain superfamily/Winged helix DNA-binding domain"/>
    <property type="match status" value="1"/>
</dbReference>
<dbReference type="InterPro" id="IPR000835">
    <property type="entry name" value="HTH_MarR-typ"/>
</dbReference>
<name>Q6H0Z9_9CREN</name>
<dbReference type="GO" id="GO:0003700">
    <property type="term" value="F:DNA-binding transcription factor activity"/>
    <property type="evidence" value="ECO:0007669"/>
    <property type="project" value="InterPro"/>
</dbReference>
<feature type="domain" description="HTH marR-type" evidence="1">
    <location>
        <begin position="36"/>
        <end position="83"/>
    </location>
</feature>
<dbReference type="EMBL" id="AY517480">
    <property type="protein sequence ID" value="AAT46497.1"/>
    <property type="molecule type" value="Genomic_DNA"/>
</dbReference>
<reference evidence="2" key="1">
    <citation type="submission" date="2004-01" db="EMBL/GenBank/DDBJ databases">
        <title>Plasmid pTC and its variants of hyperthermoacidophilic archaeon Sulfolobus tengchongensis.</title>
        <authorList>
            <person name="Xiang X."/>
            <person name="Huang L."/>
        </authorList>
    </citation>
    <scope>NUCLEOTIDE SEQUENCE</scope>
    <source>
        <plasmid evidence="2">pTC</plasmid>
    </source>
</reference>
<dbReference type="InterPro" id="IPR036388">
    <property type="entry name" value="WH-like_DNA-bd_sf"/>
</dbReference>
<sequence>MKSEKTFILYTLYLITDKSMSTDVEELYTILNPGGVILVMLYVNGKMHESELIKKSEMSSSTIMRWREILAKRGYITIERKKDSLNVKLFLDLTEKGKIVANNLLRLSTRFNEIIEEP</sequence>
<keyword evidence="2" id="KW-0614">Plasmid</keyword>
<accession>Q6H0Z9</accession>
<dbReference type="AlphaFoldDB" id="Q6H0Z9"/>
<dbReference type="InterPro" id="IPR036390">
    <property type="entry name" value="WH_DNA-bd_sf"/>
</dbReference>
<dbReference type="Pfam" id="PF01047">
    <property type="entry name" value="MarR"/>
    <property type="match status" value="1"/>
</dbReference>
<organism evidence="2">
    <name type="scientific">Sulfolobus tengchongensis</name>
    <dbReference type="NCBI Taxonomy" id="207809"/>
    <lineage>
        <taxon>Archaea</taxon>
        <taxon>Thermoproteota</taxon>
        <taxon>Thermoprotei</taxon>
        <taxon>Sulfolobales</taxon>
        <taxon>Sulfolobaceae</taxon>
        <taxon>Sulfolobus</taxon>
    </lineage>
</organism>
<evidence type="ECO:0000313" key="2">
    <source>
        <dbReference type="EMBL" id="AAT46497.1"/>
    </source>
</evidence>